<evidence type="ECO:0000256" key="6">
    <source>
        <dbReference type="ARBA" id="ARBA00022692"/>
    </source>
</evidence>
<evidence type="ECO:0000256" key="2">
    <source>
        <dbReference type="ARBA" id="ARBA00006433"/>
    </source>
</evidence>
<comment type="caution">
    <text evidence="12">The sequence shown here is derived from an EMBL/GenBank/DDBJ whole genome shotgun (WGS) entry which is preliminary data.</text>
</comment>
<protein>
    <submittedName>
        <fullName evidence="12">Arsenic transporter</fullName>
    </submittedName>
</protein>
<feature type="transmembrane region" description="Helical" evidence="10">
    <location>
        <begin position="174"/>
        <end position="193"/>
    </location>
</feature>
<feature type="transmembrane region" description="Helical" evidence="10">
    <location>
        <begin position="133"/>
        <end position="154"/>
    </location>
</feature>
<keyword evidence="8 10" id="KW-1133">Transmembrane helix</keyword>
<organism evidence="12 13">
    <name type="scientific">Dactylosporangium sucinum</name>
    <dbReference type="NCBI Taxonomy" id="1424081"/>
    <lineage>
        <taxon>Bacteria</taxon>
        <taxon>Bacillati</taxon>
        <taxon>Actinomycetota</taxon>
        <taxon>Actinomycetes</taxon>
        <taxon>Micromonosporales</taxon>
        <taxon>Micromonosporaceae</taxon>
        <taxon>Dactylosporangium</taxon>
    </lineage>
</organism>
<keyword evidence="9 10" id="KW-0472">Membrane</keyword>
<gene>
    <name evidence="12" type="ORF">GCM10007977_106790</name>
</gene>
<dbReference type="InterPro" id="IPR004680">
    <property type="entry name" value="Cit_transptr-like_dom"/>
</dbReference>
<keyword evidence="4" id="KW-0813">Transport</keyword>
<evidence type="ECO:0000256" key="1">
    <source>
        <dbReference type="ARBA" id="ARBA00004651"/>
    </source>
</evidence>
<dbReference type="AlphaFoldDB" id="A0A917UGD2"/>
<evidence type="ECO:0000256" key="4">
    <source>
        <dbReference type="ARBA" id="ARBA00022448"/>
    </source>
</evidence>
<dbReference type="PRINTS" id="PR00758">
    <property type="entry name" value="ARSENICPUMP"/>
</dbReference>
<dbReference type="Pfam" id="PF03600">
    <property type="entry name" value="CitMHS"/>
    <property type="match status" value="1"/>
</dbReference>
<dbReference type="GO" id="GO:0046685">
    <property type="term" value="P:response to arsenic-containing substance"/>
    <property type="evidence" value="ECO:0007669"/>
    <property type="project" value="UniProtKB-KW"/>
</dbReference>
<evidence type="ECO:0000259" key="11">
    <source>
        <dbReference type="Pfam" id="PF03600"/>
    </source>
</evidence>
<evidence type="ECO:0000256" key="5">
    <source>
        <dbReference type="ARBA" id="ARBA00022475"/>
    </source>
</evidence>
<comment type="similarity">
    <text evidence="3">Belongs to the CitM (TC 2.A.11) transporter family.</text>
</comment>
<evidence type="ECO:0000313" key="13">
    <source>
        <dbReference type="Proteomes" id="UP000642070"/>
    </source>
</evidence>
<evidence type="ECO:0000256" key="9">
    <source>
        <dbReference type="ARBA" id="ARBA00023136"/>
    </source>
</evidence>
<evidence type="ECO:0000256" key="7">
    <source>
        <dbReference type="ARBA" id="ARBA00022849"/>
    </source>
</evidence>
<accession>A0A917UGD2</accession>
<feature type="transmembrane region" description="Helical" evidence="10">
    <location>
        <begin position="238"/>
        <end position="255"/>
    </location>
</feature>
<dbReference type="EMBL" id="BMPI01000112">
    <property type="protein sequence ID" value="GGM87451.1"/>
    <property type="molecule type" value="Genomic_DNA"/>
</dbReference>
<feature type="transmembrane region" description="Helical" evidence="10">
    <location>
        <begin position="340"/>
        <end position="365"/>
    </location>
</feature>
<evidence type="ECO:0000256" key="3">
    <source>
        <dbReference type="ARBA" id="ARBA00009843"/>
    </source>
</evidence>
<dbReference type="GO" id="GO:0015105">
    <property type="term" value="F:arsenite transmembrane transporter activity"/>
    <property type="evidence" value="ECO:0007669"/>
    <property type="project" value="InterPro"/>
</dbReference>
<feature type="transmembrane region" description="Helical" evidence="10">
    <location>
        <begin position="88"/>
        <end position="121"/>
    </location>
</feature>
<feature type="transmembrane region" description="Helical" evidence="10">
    <location>
        <begin position="214"/>
        <end position="232"/>
    </location>
</feature>
<dbReference type="PANTHER" id="PTHR43302">
    <property type="entry name" value="TRANSPORTER ARSB-RELATED"/>
    <property type="match status" value="1"/>
</dbReference>
<name>A0A917UGD2_9ACTN</name>
<proteinExistence type="inferred from homology"/>
<feature type="transmembrane region" description="Helical" evidence="10">
    <location>
        <begin position="20"/>
        <end position="38"/>
    </location>
</feature>
<keyword evidence="5" id="KW-1003">Cell membrane</keyword>
<evidence type="ECO:0000256" key="8">
    <source>
        <dbReference type="ARBA" id="ARBA00022989"/>
    </source>
</evidence>
<evidence type="ECO:0000313" key="12">
    <source>
        <dbReference type="EMBL" id="GGM87451.1"/>
    </source>
</evidence>
<comment type="subcellular location">
    <subcellularLocation>
        <location evidence="1">Cell membrane</location>
        <topology evidence="1">Multi-pass membrane protein</topology>
    </subcellularLocation>
</comment>
<sequence length="403" mass="42657">MVVEQPPTRPARWRPDTLTWVAIAVSVLGLAAVLVGPLTPEDATATLRRVLPLLIFLGFVVILAELTARAEVFDVVAARLAILARGNYAVLFVLCVLLASATTMFLNLDTTAVLLTPVMLAVARAMRVSPLPLAMTTVWLANTASLLLPVSNLTNLLAGDRIDLTPAEFAARTVLPQAASILATMACLWLFYWRRGRRGADRYAPPEPHRPHDRVLFALASVACVSFVVLILAGVPLAWTTGACAGAVLVGFLLRDRGSLRWSLVPVRLLCFVTGLFLVMQAVGRLGLDDLLAAVMSTDPGAAGTVRAAITGAGLSNLINNLPAYVAGESAVPLANHTQLLGLLLGTNIGPIILPWASLATLLWYERCRAQGVTVSWRTFILTGAVTAVVTLGASVGALLLIG</sequence>
<reference evidence="12" key="1">
    <citation type="journal article" date="2014" name="Int. J. Syst. Evol. Microbiol.">
        <title>Complete genome sequence of Corynebacterium casei LMG S-19264T (=DSM 44701T), isolated from a smear-ripened cheese.</title>
        <authorList>
            <consortium name="US DOE Joint Genome Institute (JGI-PGF)"/>
            <person name="Walter F."/>
            <person name="Albersmeier A."/>
            <person name="Kalinowski J."/>
            <person name="Ruckert C."/>
        </authorList>
    </citation>
    <scope>NUCLEOTIDE SEQUENCE</scope>
    <source>
        <strain evidence="12">JCM 19831</strain>
    </source>
</reference>
<dbReference type="GO" id="GO:0005886">
    <property type="term" value="C:plasma membrane"/>
    <property type="evidence" value="ECO:0007669"/>
    <property type="project" value="UniProtKB-SubCell"/>
</dbReference>
<evidence type="ECO:0000256" key="10">
    <source>
        <dbReference type="SAM" id="Phobius"/>
    </source>
</evidence>
<feature type="transmembrane region" description="Helical" evidence="10">
    <location>
        <begin position="377"/>
        <end position="402"/>
    </location>
</feature>
<feature type="domain" description="Citrate transporter-like" evidence="11">
    <location>
        <begin position="20"/>
        <end position="358"/>
    </location>
</feature>
<feature type="transmembrane region" description="Helical" evidence="10">
    <location>
        <begin position="267"/>
        <end position="288"/>
    </location>
</feature>
<keyword evidence="6 10" id="KW-0812">Transmembrane</keyword>
<reference evidence="12" key="2">
    <citation type="submission" date="2020-09" db="EMBL/GenBank/DDBJ databases">
        <authorList>
            <person name="Sun Q."/>
            <person name="Ohkuma M."/>
        </authorList>
    </citation>
    <scope>NUCLEOTIDE SEQUENCE</scope>
    <source>
        <strain evidence="12">JCM 19831</strain>
    </source>
</reference>
<comment type="similarity">
    <text evidence="2">Belongs to the ArsB family.</text>
</comment>
<feature type="transmembrane region" description="Helical" evidence="10">
    <location>
        <begin position="50"/>
        <end position="68"/>
    </location>
</feature>
<dbReference type="PANTHER" id="PTHR43302:SF5">
    <property type="entry name" value="TRANSPORTER ARSB-RELATED"/>
    <property type="match status" value="1"/>
</dbReference>
<dbReference type="InterPro" id="IPR000802">
    <property type="entry name" value="Arsenical_pump_ArsB"/>
</dbReference>
<keyword evidence="7" id="KW-0059">Arsenical resistance</keyword>
<dbReference type="Proteomes" id="UP000642070">
    <property type="component" value="Unassembled WGS sequence"/>
</dbReference>
<keyword evidence="13" id="KW-1185">Reference proteome</keyword>